<dbReference type="GO" id="GO:0045292">
    <property type="term" value="P:mRNA cis splicing, via spliceosome"/>
    <property type="evidence" value="ECO:0007669"/>
    <property type="project" value="InterPro"/>
</dbReference>
<evidence type="ECO:0000256" key="1">
    <source>
        <dbReference type="SAM" id="Coils"/>
    </source>
</evidence>
<sequence length="559" mass="67265">MGWQAVSGQDGKVYYYNSDTLETTWEKPEELFTALDRAILNVNWKEYTAEGGTKYWYNVKNGQSVWDTPPEVQRLIDQYNSASVVPVVGHDHGFRSTSRLAPGHEQVYVSKDEESEAFKGLLRRQGVDGSMSWSEAMKRLVLDPEYWSVREPAQRKAYFEEFVREVDEEAKRKELEMKEANTKKMYAVFRQHPEIKYYTRWKTVKDKVQQSDIDERDQKQAFKAYVRELRETHEQEEETARLAAMEELKGVFKRLEVDVYTKWDDAYTAIEQDEQFNKLSDKLHKLDVLEAFEDYIKDLERKLNQERQQVKRQRYRQERKNREAFIQLLDELHNRGDIKAGTKWMTIHPMIEQDERYINICGQPGSSPLELFWDVLEEEERKLKNQKELVLDVLANRRIVVDERTDFDRFYRAIRDDPRVADLSEETLKLIHQRLKQSTTSKRRDVDRYADERRLRRAQDALRSVIKHLEPPVTLDSTWESVKPRIADTEEYLALPDETNRRMAFDRHLRRLKERIQDDRDRERERERRRREEERRARDEERMLRYRPRGYDDGPSLEY</sequence>
<evidence type="ECO:0000259" key="4">
    <source>
        <dbReference type="PROSITE" id="PS51676"/>
    </source>
</evidence>
<dbReference type="InterPro" id="IPR036020">
    <property type="entry name" value="WW_dom_sf"/>
</dbReference>
<dbReference type="Gene3D" id="1.10.10.440">
    <property type="entry name" value="FF domain"/>
    <property type="match status" value="4"/>
</dbReference>
<dbReference type="GO" id="GO:0003723">
    <property type="term" value="F:RNA binding"/>
    <property type="evidence" value="ECO:0007669"/>
    <property type="project" value="TreeGrafter"/>
</dbReference>
<name>A0A642V524_9ASCO</name>
<dbReference type="PROSITE" id="PS51676">
    <property type="entry name" value="FF"/>
    <property type="match status" value="2"/>
</dbReference>
<dbReference type="Proteomes" id="UP000761534">
    <property type="component" value="Unassembled WGS sequence"/>
</dbReference>
<dbReference type="GO" id="GO:0005685">
    <property type="term" value="C:U1 snRNP"/>
    <property type="evidence" value="ECO:0007669"/>
    <property type="project" value="TreeGrafter"/>
</dbReference>
<dbReference type="EMBL" id="SWFS01000209">
    <property type="protein sequence ID" value="KAA8914110.1"/>
    <property type="molecule type" value="Genomic_DNA"/>
</dbReference>
<feature type="compositionally biased region" description="Basic and acidic residues" evidence="2">
    <location>
        <begin position="520"/>
        <end position="552"/>
    </location>
</feature>
<dbReference type="InterPro" id="IPR039726">
    <property type="entry name" value="Prp40-like"/>
</dbReference>
<proteinExistence type="predicted"/>
<dbReference type="SMART" id="SM00441">
    <property type="entry name" value="FF"/>
    <property type="match status" value="5"/>
</dbReference>
<dbReference type="OrthoDB" id="187617at2759"/>
<dbReference type="CDD" id="cd00201">
    <property type="entry name" value="WW"/>
    <property type="match status" value="2"/>
</dbReference>
<dbReference type="Pfam" id="PF01846">
    <property type="entry name" value="FF"/>
    <property type="match status" value="3"/>
</dbReference>
<comment type="caution">
    <text evidence="5">The sequence shown here is derived from an EMBL/GenBank/DDBJ whole genome shotgun (WGS) entry which is preliminary data.</text>
</comment>
<keyword evidence="6" id="KW-1185">Reference proteome</keyword>
<feature type="domain" description="FF" evidence="4">
    <location>
        <begin position="241"/>
        <end position="298"/>
    </location>
</feature>
<protein>
    <recommendedName>
        <fullName evidence="7">WW domain-containing protein</fullName>
    </recommendedName>
</protein>
<dbReference type="Pfam" id="PF00397">
    <property type="entry name" value="WW"/>
    <property type="match status" value="1"/>
</dbReference>
<organism evidence="5 6">
    <name type="scientific">Trichomonascus ciferrii</name>
    <dbReference type="NCBI Taxonomy" id="44093"/>
    <lineage>
        <taxon>Eukaryota</taxon>
        <taxon>Fungi</taxon>
        <taxon>Dikarya</taxon>
        <taxon>Ascomycota</taxon>
        <taxon>Saccharomycotina</taxon>
        <taxon>Dipodascomycetes</taxon>
        <taxon>Dipodascales</taxon>
        <taxon>Trichomonascaceae</taxon>
        <taxon>Trichomonascus</taxon>
        <taxon>Trichomonascus ciferrii complex</taxon>
    </lineage>
</organism>
<dbReference type="VEuPathDB" id="FungiDB:TRICI_003007"/>
<dbReference type="SMART" id="SM00456">
    <property type="entry name" value="WW"/>
    <property type="match status" value="2"/>
</dbReference>
<dbReference type="SUPFAM" id="SSF51045">
    <property type="entry name" value="WW domain"/>
    <property type="match status" value="2"/>
</dbReference>
<dbReference type="Gene3D" id="2.20.70.10">
    <property type="match status" value="2"/>
</dbReference>
<dbReference type="SUPFAM" id="SSF81698">
    <property type="entry name" value="FF domain"/>
    <property type="match status" value="4"/>
</dbReference>
<dbReference type="GO" id="GO:0071004">
    <property type="term" value="C:U2-type prespliceosome"/>
    <property type="evidence" value="ECO:0007669"/>
    <property type="project" value="TreeGrafter"/>
</dbReference>
<feature type="domain" description="FF" evidence="4">
    <location>
        <begin position="317"/>
        <end position="378"/>
    </location>
</feature>
<feature type="domain" description="WW" evidence="3">
    <location>
        <begin position="38"/>
        <end position="71"/>
    </location>
</feature>
<evidence type="ECO:0000259" key="3">
    <source>
        <dbReference type="PROSITE" id="PS50020"/>
    </source>
</evidence>
<dbReference type="InterPro" id="IPR001202">
    <property type="entry name" value="WW_dom"/>
</dbReference>
<dbReference type="PROSITE" id="PS01159">
    <property type="entry name" value="WW_DOMAIN_1"/>
    <property type="match status" value="1"/>
</dbReference>
<evidence type="ECO:0000256" key="2">
    <source>
        <dbReference type="SAM" id="MobiDB-lite"/>
    </source>
</evidence>
<dbReference type="PANTHER" id="PTHR11864:SF0">
    <property type="entry name" value="PRP40 PRE-MRNA PROCESSING FACTOR 40 HOMOLOG A (YEAST)"/>
    <property type="match status" value="1"/>
</dbReference>
<dbReference type="AlphaFoldDB" id="A0A642V524"/>
<evidence type="ECO:0000313" key="6">
    <source>
        <dbReference type="Proteomes" id="UP000761534"/>
    </source>
</evidence>
<reference evidence="5" key="1">
    <citation type="journal article" date="2019" name="G3 (Bethesda)">
        <title>Genome Assemblies of Two Rare Opportunistic Yeast Pathogens: Diutina rugosa (syn. Candida rugosa) and Trichomonascus ciferrii (syn. Candida ciferrii).</title>
        <authorList>
            <person name="Mixao V."/>
            <person name="Saus E."/>
            <person name="Hansen A.P."/>
            <person name="Lass-Florl C."/>
            <person name="Gabaldon T."/>
        </authorList>
    </citation>
    <scope>NUCLEOTIDE SEQUENCE</scope>
    <source>
        <strain evidence="5">CBS 4856</strain>
    </source>
</reference>
<feature type="domain" description="WW" evidence="3">
    <location>
        <begin position="1"/>
        <end position="30"/>
    </location>
</feature>
<evidence type="ECO:0000313" key="5">
    <source>
        <dbReference type="EMBL" id="KAA8914110.1"/>
    </source>
</evidence>
<evidence type="ECO:0008006" key="7">
    <source>
        <dbReference type="Google" id="ProtNLM"/>
    </source>
</evidence>
<feature type="region of interest" description="Disordered" evidence="2">
    <location>
        <begin position="520"/>
        <end position="559"/>
    </location>
</feature>
<dbReference type="PANTHER" id="PTHR11864">
    <property type="entry name" value="PRE-MRNA-PROCESSING PROTEIN PRP40"/>
    <property type="match status" value="1"/>
</dbReference>
<keyword evidence="1" id="KW-0175">Coiled coil</keyword>
<accession>A0A642V524</accession>
<dbReference type="PROSITE" id="PS50020">
    <property type="entry name" value="WW_DOMAIN_2"/>
    <property type="match status" value="2"/>
</dbReference>
<dbReference type="InterPro" id="IPR002713">
    <property type="entry name" value="FF_domain"/>
</dbReference>
<dbReference type="InterPro" id="IPR036517">
    <property type="entry name" value="FF_domain_sf"/>
</dbReference>
<dbReference type="Pfam" id="PF25432">
    <property type="entry name" value="FF_PRPF40A"/>
    <property type="match status" value="1"/>
</dbReference>
<gene>
    <name evidence="5" type="ORF">TRICI_003007</name>
</gene>
<feature type="coiled-coil region" evidence="1">
    <location>
        <begin position="289"/>
        <end position="320"/>
    </location>
</feature>